<dbReference type="AlphaFoldDB" id="A0A1Q4HTQ4"/>
<dbReference type="InterPro" id="IPR025382">
    <property type="entry name" value="Cap4-like_endonuclease_dom"/>
</dbReference>
<evidence type="ECO:0000313" key="2">
    <source>
        <dbReference type="EMBL" id="OJZ73047.1"/>
    </source>
</evidence>
<organism evidence="2 3">
    <name type="scientific">Mycobacterium paraffinicum</name>
    <dbReference type="NCBI Taxonomy" id="53378"/>
    <lineage>
        <taxon>Bacteria</taxon>
        <taxon>Bacillati</taxon>
        <taxon>Actinomycetota</taxon>
        <taxon>Actinomycetes</taxon>
        <taxon>Mycobacteriales</taxon>
        <taxon>Mycobacteriaceae</taxon>
        <taxon>Mycobacterium</taxon>
    </lineage>
</organism>
<proteinExistence type="predicted"/>
<evidence type="ECO:0000313" key="3">
    <source>
        <dbReference type="Proteomes" id="UP000186438"/>
    </source>
</evidence>
<dbReference type="GO" id="GO:0004518">
    <property type="term" value="F:nuclease activity"/>
    <property type="evidence" value="ECO:0007669"/>
    <property type="project" value="InterPro"/>
</dbReference>
<keyword evidence="3" id="KW-1185">Reference proteome</keyword>
<accession>A0A1Q4HTQ4</accession>
<gene>
    <name evidence="2" type="ORF">BRW65_14225</name>
</gene>
<comment type="caution">
    <text evidence="2">The sequence shown here is derived from an EMBL/GenBank/DDBJ whole genome shotgun (WGS) entry which is preliminary data.</text>
</comment>
<dbReference type="Proteomes" id="UP000186438">
    <property type="component" value="Unassembled WGS sequence"/>
</dbReference>
<name>A0A1Q4HTQ4_9MYCO</name>
<dbReference type="EMBL" id="MPNT01000012">
    <property type="protein sequence ID" value="OJZ73047.1"/>
    <property type="molecule type" value="Genomic_DNA"/>
</dbReference>
<feature type="domain" description="CD-NTase associated protein 4-like DNA endonuclease" evidence="1">
    <location>
        <begin position="17"/>
        <end position="88"/>
    </location>
</feature>
<reference evidence="2 3" key="1">
    <citation type="submission" date="2016-11" db="EMBL/GenBank/DDBJ databases">
        <title>Genome sequences of unsequenced Mycobacteria.</title>
        <authorList>
            <person name="Greninger A.L."/>
            <person name="Fang F."/>
            <person name="Jerome K.R."/>
        </authorList>
    </citation>
    <scope>NUCLEOTIDE SEQUENCE [LARGE SCALE GENOMIC DNA]</scope>
    <source>
        <strain evidence="2 3">M11</strain>
    </source>
</reference>
<protein>
    <recommendedName>
        <fullName evidence="1">CD-NTase associated protein 4-like DNA endonuclease domain-containing protein</fullName>
    </recommendedName>
</protein>
<dbReference type="Pfam" id="PF14130">
    <property type="entry name" value="Cap4_nuclease"/>
    <property type="match status" value="1"/>
</dbReference>
<sequence length="391" mass="42061">MGDDEIAAFAGIQADDTGTATFQRFEWQAKLAVRAWLLLLTDAAMLAVVCEHLEDLAIVETTGFRFAQLKTRDKGSWSTAKICAKHHAVDRLATSYLAAEAAGIVHLSRFEVWLEGPPSEERETTAFFADPTSATAAIKRKIREFGLNGAKLSDFLERLSIHCHQPHRQTIDAVVIRTIGALWPALTMGEVEHLYEDLLSVAESAQRAELPPLNMMEALRAAQSEPVKSSVWDPVALKLLLPAQLRAVCPPLSADGIGDLLTRAAAGEASVLELKLARAGATTSTIQSALLARADADVVATKGRASGVITDVAEDALDKRLLTMAGSVAAVAASTAGTIQRPAEFIYHSLISNAANTAALDVDNLYRRDHRLIVGHLCGVSDQCRYGWGMT</sequence>
<evidence type="ECO:0000259" key="1">
    <source>
        <dbReference type="Pfam" id="PF14130"/>
    </source>
</evidence>